<proteinExistence type="predicted"/>
<evidence type="ECO:0000256" key="3">
    <source>
        <dbReference type="ARBA" id="ARBA00023125"/>
    </source>
</evidence>
<protein>
    <recommendedName>
        <fullName evidence="7">Zn(2)-C6 fungal-type domain-containing protein</fullName>
    </recommendedName>
</protein>
<reference evidence="8 9" key="1">
    <citation type="journal article" date="2024" name="Commun. Biol.">
        <title>Comparative genomic analysis of thermophilic fungi reveals convergent evolutionary adaptations and gene losses.</title>
        <authorList>
            <person name="Steindorff A.S."/>
            <person name="Aguilar-Pontes M.V."/>
            <person name="Robinson A.J."/>
            <person name="Andreopoulos B."/>
            <person name="LaButti K."/>
            <person name="Kuo A."/>
            <person name="Mondo S."/>
            <person name="Riley R."/>
            <person name="Otillar R."/>
            <person name="Haridas S."/>
            <person name="Lipzen A."/>
            <person name="Grimwood J."/>
            <person name="Schmutz J."/>
            <person name="Clum A."/>
            <person name="Reid I.D."/>
            <person name="Moisan M.C."/>
            <person name="Butler G."/>
            <person name="Nguyen T.T.M."/>
            <person name="Dewar K."/>
            <person name="Conant G."/>
            <person name="Drula E."/>
            <person name="Henrissat B."/>
            <person name="Hansel C."/>
            <person name="Singer S."/>
            <person name="Hutchinson M.I."/>
            <person name="de Vries R.P."/>
            <person name="Natvig D.O."/>
            <person name="Powell A.J."/>
            <person name="Tsang A."/>
            <person name="Grigoriev I.V."/>
        </authorList>
    </citation>
    <scope>NUCLEOTIDE SEQUENCE [LARGE SCALE GENOMIC DNA]</scope>
    <source>
        <strain evidence="8 9">CBS 620.91</strain>
    </source>
</reference>
<organism evidence="8 9">
    <name type="scientific">Humicola insolens</name>
    <name type="common">Soft-rot fungus</name>
    <dbReference type="NCBI Taxonomy" id="85995"/>
    <lineage>
        <taxon>Eukaryota</taxon>
        <taxon>Fungi</taxon>
        <taxon>Dikarya</taxon>
        <taxon>Ascomycota</taxon>
        <taxon>Pezizomycotina</taxon>
        <taxon>Sordariomycetes</taxon>
        <taxon>Sordariomycetidae</taxon>
        <taxon>Sordariales</taxon>
        <taxon>Chaetomiaceae</taxon>
        <taxon>Mycothermus</taxon>
    </lineage>
</organism>
<feature type="compositionally biased region" description="Low complexity" evidence="6">
    <location>
        <begin position="18"/>
        <end position="31"/>
    </location>
</feature>
<evidence type="ECO:0000259" key="7">
    <source>
        <dbReference type="PROSITE" id="PS50048"/>
    </source>
</evidence>
<feature type="compositionally biased region" description="Polar residues" evidence="6">
    <location>
        <begin position="890"/>
        <end position="902"/>
    </location>
</feature>
<evidence type="ECO:0000256" key="4">
    <source>
        <dbReference type="ARBA" id="ARBA00023163"/>
    </source>
</evidence>
<dbReference type="CDD" id="cd12148">
    <property type="entry name" value="fungal_TF_MHR"/>
    <property type="match status" value="1"/>
</dbReference>
<keyword evidence="4" id="KW-0804">Transcription</keyword>
<feature type="compositionally biased region" description="Basic and acidic residues" evidence="6">
    <location>
        <begin position="57"/>
        <end position="75"/>
    </location>
</feature>
<dbReference type="Pfam" id="PF00172">
    <property type="entry name" value="Zn_clus"/>
    <property type="match status" value="1"/>
</dbReference>
<dbReference type="PANTHER" id="PTHR31668:SF26">
    <property type="entry name" value="GLUCOSE TRANSPORT TRANSCRIPTION REGULATOR RGT1-RELATED"/>
    <property type="match status" value="1"/>
</dbReference>
<evidence type="ECO:0000313" key="9">
    <source>
        <dbReference type="Proteomes" id="UP001583172"/>
    </source>
</evidence>
<sequence length="958" mass="104621">MDEKKPVPQAEEAVMQQTYPSPSPMTDTTTTEAQYYEQLARHRDMEQQQNQQQSQPHQDHRVYEHHQPHEHHDLHQLQQLQDSPAPDQQNTRQSVSAEDLQLAAQLTQGLAPMMEAAVQEQGPSQAAPMAQPNGQEAQVQPEPEQNLQEQLEASLQSHDQELREHTQHALADVLPHTGQPQSHHYPEPPQGPPHLGHHMPLDHHHHLSQAGIHAQYQPPDGTPPRKRSKVSRACDECRRKKIKCDGQPEATDQPCSNCRRSNAQCLFSRIPQKRGPSKGYIKELADRINNIEGKLNSTTAAEILGRRESTEAFASPTGMGDQNRKRPFSSISGDSFQATSPARISSTFGNDHHRPILPYLPQDSRQSLGPAAADLAFTPPTPVDPPPPAEAMDLSAQDEMLQGATSPQRGSVLERIPEISDAWFDRYLELIHPYFPILASSRDRTQTLVWEAPVVLQNAFQDAFYTMVKQTAPDLRGQSDQDITKTYHAVTAWKPSHVASPTSAPELVALQTLLMLLLATEYRGLASSASPSGPPASTEILLWAVNLAYKMRLYAHKVNPTPAPETNLDSEVIVAMRAWAVLVVLDRLATVGLGRPAFINDTNLAFCPGLEHVVGEGLFTLIRTSYVLGLCHPVLIMPRYAIHDANLFQPEPVHLSILRGAARMLSWNLTAQRPDPVLPLAYWHVWLLIELAGAAEHEAQQSQTPYARERRYSLAKALGKILDLLPHAQPRDPFNPIVSHCCGIAALAVLELLRISAGSEEDVAGAGMRDEAVALASRFLEHTDSLAPWNQTVRRALERGRAGLAAPAAEQNGESQGHQPQQQQQQQPISQEPQVQAHEQQSAEEPAPTAPIPPPGSESITAPLTATAQTAAAQPQQEMTPKADPDAASNLGTAPETSQMVNSGGTAAAASTSTSHSHAHAQAGNPTAAAMLLPDVSSVLAGGYLRWFSEDAALAEAA</sequence>
<feature type="region of interest" description="Disordered" evidence="6">
    <location>
        <begin position="802"/>
        <end position="923"/>
    </location>
</feature>
<feature type="compositionally biased region" description="Polar residues" evidence="6">
    <location>
        <begin position="86"/>
        <end position="96"/>
    </location>
</feature>
<feature type="region of interest" description="Disordered" evidence="6">
    <location>
        <begin position="176"/>
        <end position="233"/>
    </location>
</feature>
<dbReference type="EMBL" id="JAZGSY010000292">
    <property type="protein sequence ID" value="KAL1837458.1"/>
    <property type="molecule type" value="Genomic_DNA"/>
</dbReference>
<dbReference type="PROSITE" id="PS50048">
    <property type="entry name" value="ZN2_CY6_FUNGAL_2"/>
    <property type="match status" value="1"/>
</dbReference>
<feature type="compositionally biased region" description="Low complexity" evidence="6">
    <location>
        <begin position="903"/>
        <end position="923"/>
    </location>
</feature>
<feature type="region of interest" description="Disordered" evidence="6">
    <location>
        <begin position="372"/>
        <end position="391"/>
    </location>
</feature>
<evidence type="ECO:0000256" key="1">
    <source>
        <dbReference type="ARBA" id="ARBA00022723"/>
    </source>
</evidence>
<dbReference type="PANTHER" id="PTHR31668">
    <property type="entry name" value="GLUCOSE TRANSPORT TRANSCRIPTION REGULATOR RGT1-RELATED-RELATED"/>
    <property type="match status" value="1"/>
</dbReference>
<feature type="compositionally biased region" description="Low complexity" evidence="6">
    <location>
        <begin position="47"/>
        <end position="56"/>
    </location>
</feature>
<feature type="domain" description="Zn(2)-C6 fungal-type" evidence="7">
    <location>
        <begin position="233"/>
        <end position="267"/>
    </location>
</feature>
<evidence type="ECO:0000256" key="6">
    <source>
        <dbReference type="SAM" id="MobiDB-lite"/>
    </source>
</evidence>
<evidence type="ECO:0000256" key="5">
    <source>
        <dbReference type="ARBA" id="ARBA00023242"/>
    </source>
</evidence>
<dbReference type="Proteomes" id="UP001583172">
    <property type="component" value="Unassembled WGS sequence"/>
</dbReference>
<gene>
    <name evidence="8" type="ORF">VTJ49DRAFT_3757</name>
</gene>
<dbReference type="InterPro" id="IPR001138">
    <property type="entry name" value="Zn2Cys6_DnaBD"/>
</dbReference>
<feature type="compositionally biased region" description="Polar residues" evidence="6">
    <location>
        <begin position="329"/>
        <end position="349"/>
    </location>
</feature>
<dbReference type="InterPro" id="IPR050797">
    <property type="entry name" value="Carb_Metab_Trans_Reg"/>
</dbReference>
<feature type="region of interest" description="Disordered" evidence="6">
    <location>
        <begin position="312"/>
        <end position="364"/>
    </location>
</feature>
<dbReference type="PROSITE" id="PS00463">
    <property type="entry name" value="ZN2_CY6_FUNGAL_1"/>
    <property type="match status" value="1"/>
</dbReference>
<dbReference type="CDD" id="cd00067">
    <property type="entry name" value="GAL4"/>
    <property type="match status" value="1"/>
</dbReference>
<comment type="caution">
    <text evidence="8">The sequence shown here is derived from an EMBL/GenBank/DDBJ whole genome shotgun (WGS) entry which is preliminary data.</text>
</comment>
<dbReference type="SUPFAM" id="SSF57701">
    <property type="entry name" value="Zn2/Cys6 DNA-binding domain"/>
    <property type="match status" value="1"/>
</dbReference>
<keyword evidence="5" id="KW-0539">Nucleus</keyword>
<feature type="region of interest" description="Disordered" evidence="6">
    <location>
        <begin position="117"/>
        <end position="147"/>
    </location>
</feature>
<feature type="compositionally biased region" description="Pro residues" evidence="6">
    <location>
        <begin position="379"/>
        <end position="389"/>
    </location>
</feature>
<feature type="compositionally biased region" description="Low complexity" evidence="6">
    <location>
        <begin position="802"/>
        <end position="836"/>
    </location>
</feature>
<dbReference type="Gene3D" id="4.10.240.10">
    <property type="entry name" value="Zn(2)-C6 fungal-type DNA-binding domain"/>
    <property type="match status" value="1"/>
</dbReference>
<dbReference type="InterPro" id="IPR036864">
    <property type="entry name" value="Zn2-C6_fun-type_DNA-bd_sf"/>
</dbReference>
<keyword evidence="3" id="KW-0238">DNA-binding</keyword>
<feature type="compositionally biased region" description="Low complexity" evidence="6">
    <location>
        <begin position="857"/>
        <end position="877"/>
    </location>
</feature>
<keyword evidence="9" id="KW-1185">Reference proteome</keyword>
<accession>A0ABR3V6R2</accession>
<evidence type="ECO:0000256" key="2">
    <source>
        <dbReference type="ARBA" id="ARBA00023015"/>
    </source>
</evidence>
<keyword evidence="1" id="KW-0479">Metal-binding</keyword>
<dbReference type="SMART" id="SM00066">
    <property type="entry name" value="GAL4"/>
    <property type="match status" value="1"/>
</dbReference>
<evidence type="ECO:0000313" key="8">
    <source>
        <dbReference type="EMBL" id="KAL1837458.1"/>
    </source>
</evidence>
<name>A0ABR3V6R2_HUMIN</name>
<keyword evidence="2" id="KW-0805">Transcription regulation</keyword>
<feature type="region of interest" description="Disordered" evidence="6">
    <location>
        <begin position="1"/>
        <end position="98"/>
    </location>
</feature>